<dbReference type="Gene3D" id="3.90.226.10">
    <property type="entry name" value="2-enoyl-CoA Hydratase, Chain A, domain 1"/>
    <property type="match status" value="1"/>
</dbReference>
<protein>
    <recommendedName>
        <fullName evidence="4">Enoyl-CoA hydratase</fullName>
    </recommendedName>
</protein>
<accession>X1D0I8</accession>
<dbReference type="InterPro" id="IPR001753">
    <property type="entry name" value="Enoyl-CoA_hydra/iso"/>
</dbReference>
<dbReference type="Gene3D" id="1.10.12.10">
    <property type="entry name" value="Lyase 2-enoyl-coa Hydratase, Chain A, domain 2"/>
    <property type="match status" value="1"/>
</dbReference>
<dbReference type="PROSITE" id="PS00166">
    <property type="entry name" value="ENOYL_COA_HYDRATASE"/>
    <property type="match status" value="1"/>
</dbReference>
<proteinExistence type="inferred from homology"/>
<keyword evidence="2" id="KW-0456">Lyase</keyword>
<reference evidence="3" key="1">
    <citation type="journal article" date="2014" name="Front. Microbiol.">
        <title>High frequency of phylogenetically diverse reductive dehalogenase-homologous genes in deep subseafloor sedimentary metagenomes.</title>
        <authorList>
            <person name="Kawai M."/>
            <person name="Futagami T."/>
            <person name="Toyoda A."/>
            <person name="Takaki Y."/>
            <person name="Nishi S."/>
            <person name="Hori S."/>
            <person name="Arai W."/>
            <person name="Tsubouchi T."/>
            <person name="Morono Y."/>
            <person name="Uchiyama I."/>
            <person name="Ito T."/>
            <person name="Fujiyama A."/>
            <person name="Inagaki F."/>
            <person name="Takami H."/>
        </authorList>
    </citation>
    <scope>NUCLEOTIDE SEQUENCE</scope>
    <source>
        <strain evidence="3">Expedition CK06-06</strain>
    </source>
</reference>
<dbReference type="PANTHER" id="PTHR11941">
    <property type="entry name" value="ENOYL-COA HYDRATASE-RELATED"/>
    <property type="match status" value="1"/>
</dbReference>
<comment type="similarity">
    <text evidence="1">Belongs to the enoyl-CoA hydratase/isomerase family.</text>
</comment>
<sequence>NRPDNLNSMSIQLTEDLHQIFDHLMINLDCRVLILRAEGRVFCAGLDLKEMPVLSKKKMPEEYKKYSHLNVSEVVKRQLYFQYRISDAIKKMRKIPQPIIAIIQGAATGGGFALTLAADIRIASHEAKFNNAFIKIGLTGSDVGTSYFLPRLIGLSRATEILYSGRFFDSIEAEKIGFLLKVVEKEKLLESALELANEFLTKSPLGLRMTKEAINLSMDAPSLETLTQLENRAQILAGISK</sequence>
<dbReference type="GO" id="GO:0016829">
    <property type="term" value="F:lyase activity"/>
    <property type="evidence" value="ECO:0007669"/>
    <property type="project" value="UniProtKB-KW"/>
</dbReference>
<dbReference type="SUPFAM" id="SSF52096">
    <property type="entry name" value="ClpP/crotonase"/>
    <property type="match status" value="1"/>
</dbReference>
<dbReference type="InterPro" id="IPR014748">
    <property type="entry name" value="Enoyl-CoA_hydra_C"/>
</dbReference>
<evidence type="ECO:0000256" key="2">
    <source>
        <dbReference type="ARBA" id="ARBA00023239"/>
    </source>
</evidence>
<dbReference type="GO" id="GO:0006635">
    <property type="term" value="P:fatty acid beta-oxidation"/>
    <property type="evidence" value="ECO:0007669"/>
    <property type="project" value="TreeGrafter"/>
</dbReference>
<evidence type="ECO:0000313" key="3">
    <source>
        <dbReference type="EMBL" id="GAH13667.1"/>
    </source>
</evidence>
<dbReference type="CDD" id="cd06558">
    <property type="entry name" value="crotonase-like"/>
    <property type="match status" value="1"/>
</dbReference>
<evidence type="ECO:0008006" key="4">
    <source>
        <dbReference type="Google" id="ProtNLM"/>
    </source>
</evidence>
<dbReference type="PANTHER" id="PTHR11941:SF130">
    <property type="entry name" value="ENOYL-COA HYDRATASE ECHA12-RELATED"/>
    <property type="match status" value="1"/>
</dbReference>
<evidence type="ECO:0000256" key="1">
    <source>
        <dbReference type="ARBA" id="ARBA00005254"/>
    </source>
</evidence>
<dbReference type="EMBL" id="BART01032689">
    <property type="protein sequence ID" value="GAH13667.1"/>
    <property type="molecule type" value="Genomic_DNA"/>
</dbReference>
<comment type="caution">
    <text evidence="3">The sequence shown here is derived from an EMBL/GenBank/DDBJ whole genome shotgun (WGS) entry which is preliminary data.</text>
</comment>
<dbReference type="InterPro" id="IPR018376">
    <property type="entry name" value="Enoyl-CoA_hyd/isom_CS"/>
</dbReference>
<dbReference type="Pfam" id="PF00378">
    <property type="entry name" value="ECH_1"/>
    <property type="match status" value="1"/>
</dbReference>
<name>X1D0I8_9ZZZZ</name>
<feature type="non-terminal residue" evidence="3">
    <location>
        <position position="241"/>
    </location>
</feature>
<dbReference type="AlphaFoldDB" id="X1D0I8"/>
<feature type="non-terminal residue" evidence="3">
    <location>
        <position position="1"/>
    </location>
</feature>
<dbReference type="InterPro" id="IPR029045">
    <property type="entry name" value="ClpP/crotonase-like_dom_sf"/>
</dbReference>
<organism evidence="3">
    <name type="scientific">marine sediment metagenome</name>
    <dbReference type="NCBI Taxonomy" id="412755"/>
    <lineage>
        <taxon>unclassified sequences</taxon>
        <taxon>metagenomes</taxon>
        <taxon>ecological metagenomes</taxon>
    </lineage>
</organism>
<gene>
    <name evidence="3" type="ORF">S01H4_56421</name>
</gene>